<keyword evidence="1" id="KW-0472">Membrane</keyword>
<gene>
    <name evidence="3" type="ORF">NO1_0410</name>
</gene>
<dbReference type="Gene3D" id="3.90.550.10">
    <property type="entry name" value="Spore Coat Polysaccharide Biosynthesis Protein SpsA, Chain A"/>
    <property type="match status" value="1"/>
</dbReference>
<reference evidence="3 4" key="1">
    <citation type="journal article" date="2019" name="ISME J.">
        <title>Genome analyses of uncultured TG2/ZB3 bacteria in 'Margulisbacteria' specifically attached to ectosymbiotic spirochetes of protists in the termite gut.</title>
        <authorList>
            <person name="Utami Y.D."/>
            <person name="Kuwahara H."/>
            <person name="Igai K."/>
            <person name="Murakami T."/>
            <person name="Sugaya K."/>
            <person name="Morikawa T."/>
            <person name="Nagura Y."/>
            <person name="Yuki M."/>
            <person name="Deevong P."/>
            <person name="Inoue T."/>
            <person name="Kihara K."/>
            <person name="Lo N."/>
            <person name="Yamada A."/>
            <person name="Ohkuma M."/>
            <person name="Hongoh Y."/>
        </authorList>
    </citation>
    <scope>NUCLEOTIDE SEQUENCE [LARGE SCALE GENOMIC DNA]</scope>
    <source>
        <strain evidence="3">NkOx7-01</strain>
    </source>
</reference>
<sequence>MRLSIIIVSWNVKDLLERTIAAVLQNPPNSAYEIIVVDNASGDGSADLVAAKFPQVKLIHSPQNVGFAAGNNLGFRQASGEYLLCLNPDTEMHAGALDFIITALDRDARLGALGVKLLNSDGTLQLSCKSFPAADTILYNASGLDALFPKSKIFGKYNMSWFKHDREIEVDQPMGAVLALRRSALDQAGVYDERYFMYFDEVDLCWRLKQAGWKIKFFPQVCVTHHWAQSTKQALFKMNKQWYISFQKYLVKNKHYPAWLAWLLLSSLIWLKPLILILLIWLIIVNRSRF</sequence>
<evidence type="ECO:0000313" key="3">
    <source>
        <dbReference type="EMBL" id="GBR72954.1"/>
    </source>
</evidence>
<keyword evidence="1" id="KW-0812">Transmembrane</keyword>
<keyword evidence="4" id="KW-1185">Reference proteome</keyword>
<evidence type="ECO:0000313" key="4">
    <source>
        <dbReference type="Proteomes" id="UP000269352"/>
    </source>
</evidence>
<protein>
    <submittedName>
        <fullName evidence="3">Glycosyl transferase GTA-type super family</fullName>
    </submittedName>
</protein>
<dbReference type="Pfam" id="PF00535">
    <property type="entry name" value="Glycos_transf_2"/>
    <property type="match status" value="1"/>
</dbReference>
<proteinExistence type="predicted"/>
<feature type="domain" description="Glycosyltransferase 2-like" evidence="2">
    <location>
        <begin position="4"/>
        <end position="123"/>
    </location>
</feature>
<dbReference type="Proteomes" id="UP000269352">
    <property type="component" value="Unassembled WGS sequence"/>
</dbReference>
<dbReference type="EMBL" id="BGZN01000004">
    <property type="protein sequence ID" value="GBR72954.1"/>
    <property type="molecule type" value="Genomic_DNA"/>
</dbReference>
<name>A0A388TA31_TERA1</name>
<evidence type="ECO:0000256" key="1">
    <source>
        <dbReference type="SAM" id="Phobius"/>
    </source>
</evidence>
<organism evidence="3 4">
    <name type="scientific">Termititenax aidoneus</name>
    <dbReference type="NCBI Taxonomy" id="2218524"/>
    <lineage>
        <taxon>Bacteria</taxon>
        <taxon>Bacillati</taxon>
        <taxon>Candidatus Margulisiibacteriota</taxon>
        <taxon>Candidatus Termititenacia</taxon>
        <taxon>Candidatus Termititenacales</taxon>
        <taxon>Candidatus Termititenacaceae</taxon>
        <taxon>Candidatus Termititenax</taxon>
    </lineage>
</organism>
<dbReference type="PANTHER" id="PTHR43179">
    <property type="entry name" value="RHAMNOSYLTRANSFERASE WBBL"/>
    <property type="match status" value="1"/>
</dbReference>
<comment type="caution">
    <text evidence="3">The sequence shown here is derived from an EMBL/GenBank/DDBJ whole genome shotgun (WGS) entry which is preliminary data.</text>
</comment>
<keyword evidence="1" id="KW-1133">Transmembrane helix</keyword>
<keyword evidence="3" id="KW-0808">Transferase</keyword>
<dbReference type="CDD" id="cd04186">
    <property type="entry name" value="GT_2_like_c"/>
    <property type="match status" value="1"/>
</dbReference>
<dbReference type="InterPro" id="IPR029044">
    <property type="entry name" value="Nucleotide-diphossugar_trans"/>
</dbReference>
<evidence type="ECO:0000259" key="2">
    <source>
        <dbReference type="Pfam" id="PF00535"/>
    </source>
</evidence>
<dbReference type="PANTHER" id="PTHR43179:SF7">
    <property type="entry name" value="RHAMNOSYLTRANSFERASE WBBL"/>
    <property type="match status" value="1"/>
</dbReference>
<accession>A0A388TA31</accession>
<dbReference type="GO" id="GO:0016740">
    <property type="term" value="F:transferase activity"/>
    <property type="evidence" value="ECO:0007669"/>
    <property type="project" value="UniProtKB-KW"/>
</dbReference>
<dbReference type="SUPFAM" id="SSF53448">
    <property type="entry name" value="Nucleotide-diphospho-sugar transferases"/>
    <property type="match status" value="1"/>
</dbReference>
<feature type="transmembrane region" description="Helical" evidence="1">
    <location>
        <begin position="259"/>
        <end position="284"/>
    </location>
</feature>
<dbReference type="AlphaFoldDB" id="A0A388TA31"/>
<dbReference type="InterPro" id="IPR001173">
    <property type="entry name" value="Glyco_trans_2-like"/>
</dbReference>